<accession>A0A1M6PTP0</accession>
<proteinExistence type="predicted"/>
<evidence type="ECO:0000259" key="2">
    <source>
        <dbReference type="PROSITE" id="PS50975"/>
    </source>
</evidence>
<keyword evidence="1" id="KW-0547">Nucleotide-binding</keyword>
<evidence type="ECO:0000313" key="4">
    <source>
        <dbReference type="Proteomes" id="UP000184275"/>
    </source>
</evidence>
<dbReference type="GO" id="GO:0046872">
    <property type="term" value="F:metal ion binding"/>
    <property type="evidence" value="ECO:0007669"/>
    <property type="project" value="InterPro"/>
</dbReference>
<feature type="domain" description="ATP-grasp" evidence="2">
    <location>
        <begin position="116"/>
        <end position="288"/>
    </location>
</feature>
<evidence type="ECO:0000256" key="1">
    <source>
        <dbReference type="PROSITE-ProRule" id="PRU00409"/>
    </source>
</evidence>
<keyword evidence="4" id="KW-1185">Reference proteome</keyword>
<organism evidence="3 4">
    <name type="scientific">Fibrobacter intestinalis</name>
    <dbReference type="NCBI Taxonomy" id="28122"/>
    <lineage>
        <taxon>Bacteria</taxon>
        <taxon>Pseudomonadati</taxon>
        <taxon>Fibrobacterota</taxon>
        <taxon>Fibrobacteria</taxon>
        <taxon>Fibrobacterales</taxon>
        <taxon>Fibrobacteraceae</taxon>
        <taxon>Fibrobacter</taxon>
    </lineage>
</organism>
<name>A0A1M6PTP0_9BACT</name>
<dbReference type="Gene3D" id="3.40.50.20">
    <property type="match status" value="1"/>
</dbReference>
<dbReference type="PROSITE" id="PS50975">
    <property type="entry name" value="ATP_GRASP"/>
    <property type="match status" value="1"/>
</dbReference>
<evidence type="ECO:0000313" key="3">
    <source>
        <dbReference type="EMBL" id="SHK11281.1"/>
    </source>
</evidence>
<dbReference type="Proteomes" id="UP000184275">
    <property type="component" value="Unassembled WGS sequence"/>
</dbReference>
<dbReference type="AlphaFoldDB" id="A0A1M6PTP0"/>
<dbReference type="EMBL" id="FRAW01000001">
    <property type="protein sequence ID" value="SHK11281.1"/>
    <property type="molecule type" value="Genomic_DNA"/>
</dbReference>
<dbReference type="Gene3D" id="3.30.470.20">
    <property type="entry name" value="ATP-grasp fold, B domain"/>
    <property type="match status" value="1"/>
</dbReference>
<protein>
    <submittedName>
        <fullName evidence="3">ATP-grasp domain-containing protein</fullName>
    </submittedName>
</protein>
<dbReference type="SUPFAM" id="SSF56059">
    <property type="entry name" value="Glutathione synthetase ATP-binding domain-like"/>
    <property type="match status" value="1"/>
</dbReference>
<dbReference type="RefSeq" id="WP_073301726.1">
    <property type="nucleotide sequence ID" value="NZ_FRAW01000001.1"/>
</dbReference>
<reference evidence="4" key="1">
    <citation type="submission" date="2016-11" db="EMBL/GenBank/DDBJ databases">
        <authorList>
            <person name="Varghese N."/>
            <person name="Submissions S."/>
        </authorList>
    </citation>
    <scope>NUCLEOTIDE SEQUENCE [LARGE SCALE GENOMIC DNA]</scope>
    <source>
        <strain evidence="4">UWOS</strain>
    </source>
</reference>
<keyword evidence="1" id="KW-0067">ATP-binding</keyword>
<dbReference type="Pfam" id="PF15632">
    <property type="entry name" value="ATPgrasp_Ter"/>
    <property type="match status" value="1"/>
</dbReference>
<dbReference type="InterPro" id="IPR011761">
    <property type="entry name" value="ATP-grasp"/>
</dbReference>
<sequence>MAHKKNILVFPCGSEIALEIYRSVKNSAHFNLIGASSVDDHGKFVFENYIGNIPFITDKNFINAIKKIVKEKHIDAIYPAMDAVIEILKKNEESLGCKVISSNSETTQICLSKTKTYRVLKSFVRVPEIYSTEKLRESPDVFPIFAKPDIGYGSRGAKKICSVLEMETHLAQYPSCILLEFLPGDEFTVDCFSDKSGNLLFAAPRKRGRIMNGISVNTKAEKDDSEFQAFAKKINAQIKFRGAWFFQVKRDSNGKLALLEVASRFGGSSSLFRAQGVNFAMMSLFDAFDIPVSVLRNNYAVELDRALDNSYQIDLKYSEVFVDFDDCIYLETAYVNDTLMAFLFRCINAGIRITLLSKHDDEKLGPLDDLLDNLRIRPIFDRILHIRPDQKKVDFIDNMEAIFIDDSFAERKAIAEKFHIPVFSMDMVEIL</sequence>
<dbReference type="GO" id="GO:0005524">
    <property type="term" value="F:ATP binding"/>
    <property type="evidence" value="ECO:0007669"/>
    <property type="project" value="UniProtKB-UniRule"/>
</dbReference>
<gene>
    <name evidence="3" type="ORF">SAMN05720469_101109</name>
</gene>